<protein>
    <submittedName>
        <fullName evidence="15">SSS family solute:Na+ symporter</fullName>
    </submittedName>
</protein>
<keyword evidence="10 14" id="KW-0472">Membrane</keyword>
<evidence type="ECO:0000256" key="5">
    <source>
        <dbReference type="ARBA" id="ARBA00022692"/>
    </source>
</evidence>
<dbReference type="GO" id="GO:0005298">
    <property type="term" value="F:proline:sodium symporter activity"/>
    <property type="evidence" value="ECO:0007669"/>
    <property type="project" value="TreeGrafter"/>
</dbReference>
<dbReference type="InterPro" id="IPR038377">
    <property type="entry name" value="Na/Glc_symporter_sf"/>
</dbReference>
<feature type="transmembrane region" description="Helical" evidence="14">
    <location>
        <begin position="417"/>
        <end position="441"/>
    </location>
</feature>
<keyword evidence="6" id="KW-0769">Symport</keyword>
<evidence type="ECO:0000256" key="2">
    <source>
        <dbReference type="ARBA" id="ARBA00006434"/>
    </source>
</evidence>
<evidence type="ECO:0000256" key="11">
    <source>
        <dbReference type="ARBA" id="ARBA00023201"/>
    </source>
</evidence>
<feature type="transmembrane region" description="Helical" evidence="14">
    <location>
        <begin position="268"/>
        <end position="287"/>
    </location>
</feature>
<accession>A0A2U1ASW2</accession>
<gene>
    <name evidence="15" type="ORF">C8D82_12131</name>
</gene>
<evidence type="ECO:0000256" key="1">
    <source>
        <dbReference type="ARBA" id="ARBA00004651"/>
    </source>
</evidence>
<name>A0A2U1ASW2_9BACT</name>
<feature type="transmembrane region" description="Helical" evidence="14">
    <location>
        <begin position="178"/>
        <end position="195"/>
    </location>
</feature>
<evidence type="ECO:0000256" key="9">
    <source>
        <dbReference type="ARBA" id="ARBA00023065"/>
    </source>
</evidence>
<dbReference type="GO" id="GO:0015193">
    <property type="term" value="F:L-proline transmembrane transporter activity"/>
    <property type="evidence" value="ECO:0007669"/>
    <property type="project" value="TreeGrafter"/>
</dbReference>
<comment type="caution">
    <text evidence="15">The sequence shown here is derived from an EMBL/GenBank/DDBJ whole genome shotgun (WGS) entry which is preliminary data.</text>
</comment>
<dbReference type="GO" id="GO:0015824">
    <property type="term" value="P:proline transport"/>
    <property type="evidence" value="ECO:0007669"/>
    <property type="project" value="TreeGrafter"/>
</dbReference>
<feature type="transmembrane region" description="Helical" evidence="14">
    <location>
        <begin position="26"/>
        <end position="43"/>
    </location>
</feature>
<feature type="transmembrane region" description="Helical" evidence="14">
    <location>
        <begin position="207"/>
        <end position="227"/>
    </location>
</feature>
<feature type="transmembrane region" description="Helical" evidence="14">
    <location>
        <begin position="474"/>
        <end position="493"/>
    </location>
</feature>
<reference evidence="15 16" key="1">
    <citation type="submission" date="2018-04" db="EMBL/GenBank/DDBJ databases">
        <title>Genomic Encyclopedia of Type Strains, Phase IV (KMG-IV): sequencing the most valuable type-strain genomes for metagenomic binning, comparative biology and taxonomic classification.</title>
        <authorList>
            <person name="Goeker M."/>
        </authorList>
    </citation>
    <scope>NUCLEOTIDE SEQUENCE [LARGE SCALE GENOMIC DNA]</scope>
    <source>
        <strain evidence="15 16">DSM 14823</strain>
    </source>
</reference>
<feature type="transmembrane region" description="Helical" evidence="14">
    <location>
        <begin position="447"/>
        <end position="467"/>
    </location>
</feature>
<feature type="transmembrane region" description="Helical" evidence="14">
    <location>
        <begin position="307"/>
        <end position="326"/>
    </location>
</feature>
<comment type="catalytic activity">
    <reaction evidence="12">
        <text>L-proline(in) + Na(+)(in) = L-proline(out) + Na(+)(out)</text>
        <dbReference type="Rhea" id="RHEA:28967"/>
        <dbReference type="ChEBI" id="CHEBI:29101"/>
        <dbReference type="ChEBI" id="CHEBI:60039"/>
    </reaction>
</comment>
<feature type="transmembrane region" description="Helical" evidence="14">
    <location>
        <begin position="525"/>
        <end position="544"/>
    </location>
</feature>
<evidence type="ECO:0000256" key="7">
    <source>
        <dbReference type="ARBA" id="ARBA00022989"/>
    </source>
</evidence>
<dbReference type="InterPro" id="IPR001734">
    <property type="entry name" value="Na/solute_symporter"/>
</dbReference>
<evidence type="ECO:0000256" key="8">
    <source>
        <dbReference type="ARBA" id="ARBA00023053"/>
    </source>
</evidence>
<comment type="subcellular location">
    <subcellularLocation>
        <location evidence="1">Cell membrane</location>
        <topology evidence="1">Multi-pass membrane protein</topology>
    </subcellularLocation>
</comment>
<feature type="transmembrane region" description="Helical" evidence="14">
    <location>
        <begin position="145"/>
        <end position="166"/>
    </location>
</feature>
<evidence type="ECO:0000256" key="13">
    <source>
        <dbReference type="RuleBase" id="RU362091"/>
    </source>
</evidence>
<evidence type="ECO:0000256" key="6">
    <source>
        <dbReference type="ARBA" id="ARBA00022847"/>
    </source>
</evidence>
<organism evidence="15 16">
    <name type="scientific">Victivallis vadensis</name>
    <dbReference type="NCBI Taxonomy" id="172901"/>
    <lineage>
        <taxon>Bacteria</taxon>
        <taxon>Pseudomonadati</taxon>
        <taxon>Lentisphaerota</taxon>
        <taxon>Lentisphaeria</taxon>
        <taxon>Victivallales</taxon>
        <taxon>Victivallaceae</taxon>
        <taxon>Victivallis</taxon>
    </lineage>
</organism>
<evidence type="ECO:0000256" key="3">
    <source>
        <dbReference type="ARBA" id="ARBA00022448"/>
    </source>
</evidence>
<evidence type="ECO:0000256" key="12">
    <source>
        <dbReference type="ARBA" id="ARBA00033708"/>
    </source>
</evidence>
<dbReference type="Gene3D" id="1.20.1730.10">
    <property type="entry name" value="Sodium/glucose cotransporter"/>
    <property type="match status" value="1"/>
</dbReference>
<dbReference type="CDD" id="cd10322">
    <property type="entry name" value="SLC5sbd"/>
    <property type="match status" value="1"/>
</dbReference>
<dbReference type="Pfam" id="PF00474">
    <property type="entry name" value="SSF"/>
    <property type="match status" value="1"/>
</dbReference>
<keyword evidence="11" id="KW-0739">Sodium transport</keyword>
<feature type="transmembrane region" description="Helical" evidence="14">
    <location>
        <begin position="372"/>
        <end position="396"/>
    </location>
</feature>
<dbReference type="PANTHER" id="PTHR48086">
    <property type="entry name" value="SODIUM/PROLINE SYMPORTER-RELATED"/>
    <property type="match status" value="1"/>
</dbReference>
<dbReference type="GO" id="GO:0005886">
    <property type="term" value="C:plasma membrane"/>
    <property type="evidence" value="ECO:0007669"/>
    <property type="project" value="UniProtKB-SubCell"/>
</dbReference>
<evidence type="ECO:0000256" key="4">
    <source>
        <dbReference type="ARBA" id="ARBA00022475"/>
    </source>
</evidence>
<evidence type="ECO:0000313" key="15">
    <source>
        <dbReference type="EMBL" id="PVY39357.1"/>
    </source>
</evidence>
<evidence type="ECO:0000256" key="14">
    <source>
        <dbReference type="SAM" id="Phobius"/>
    </source>
</evidence>
<evidence type="ECO:0000313" key="16">
    <source>
        <dbReference type="Proteomes" id="UP000245959"/>
    </source>
</evidence>
<proteinExistence type="inferred from homology"/>
<dbReference type="EMBL" id="QEKH01000021">
    <property type="protein sequence ID" value="PVY39357.1"/>
    <property type="molecule type" value="Genomic_DNA"/>
</dbReference>
<dbReference type="PANTHER" id="PTHR48086:SF3">
    <property type="entry name" value="SODIUM_PROLINE SYMPORTER"/>
    <property type="match status" value="1"/>
</dbReference>
<keyword evidence="8" id="KW-0915">Sodium</keyword>
<sequence length="556" mass="59913">MELLSMLSPAAAAVHANPDSGMNTLVLGALIAIYMLGIGYLGYRGFRKTRGSQDYLLAGRSVNPFVMAMSYGAAFISTSALVGFGGIAGQFGMGLMWLVFMNIAIGIVGAFIFFGRRTRRMGLALDAHTFPEFMGNRFQSRGLKIFLALIIFLFMPLYSSVVLIGGARFLQEVMMVDYGWALGVFAVVVAFYVVFGGLKGVMYVDALMGTVMIVGMLSLLVMCYWKLGGITTAHQALTDMAPLVAERLPQEAALGHQGWTCMPRFNSVWWWTLVSSLMLGVGIGALAQPQLAVRFMTVKSSRELNRAVLIGSVFILFTVGSAYMVGALSNVFFYYTGHGIADGIQGKLSIEAAGGNPDLIIPMFIREALPPVILYLFSLTLLSAAMSTLSSLFHVTGSAIGHDLFRNLTKKQGDSTLITRLGVVFGIAVSVILGIVLPPGIIARGTAIFFGVCAASFLPSYAAALYWRGTTRAGVWASISVGVGVSLFGLFFLHRKESAALGLCRALFGKSELIGTFPWPYVDTFVYSLPLSLAALLVVSRLTAKLPEQHLNHCFK</sequence>
<keyword evidence="9" id="KW-0406">Ion transport</keyword>
<comment type="similarity">
    <text evidence="2 13">Belongs to the sodium:solute symporter (SSF) (TC 2.A.21) family.</text>
</comment>
<keyword evidence="16" id="KW-1185">Reference proteome</keyword>
<evidence type="ECO:0000256" key="10">
    <source>
        <dbReference type="ARBA" id="ARBA00023136"/>
    </source>
</evidence>
<keyword evidence="7 14" id="KW-1133">Transmembrane helix</keyword>
<keyword evidence="5 14" id="KW-0812">Transmembrane</keyword>
<dbReference type="AlphaFoldDB" id="A0A2U1ASW2"/>
<dbReference type="NCBIfam" id="TIGR00813">
    <property type="entry name" value="sss"/>
    <property type="match status" value="1"/>
</dbReference>
<feature type="transmembrane region" description="Helical" evidence="14">
    <location>
        <begin position="94"/>
        <end position="114"/>
    </location>
</feature>
<dbReference type="Proteomes" id="UP000245959">
    <property type="component" value="Unassembled WGS sequence"/>
</dbReference>
<dbReference type="PROSITE" id="PS50283">
    <property type="entry name" value="NA_SOLUT_SYMP_3"/>
    <property type="match status" value="1"/>
</dbReference>
<dbReference type="InterPro" id="IPR050277">
    <property type="entry name" value="Sodium:Solute_Symporter"/>
</dbReference>
<keyword evidence="3" id="KW-0813">Transport</keyword>
<feature type="transmembrane region" description="Helical" evidence="14">
    <location>
        <begin position="64"/>
        <end position="88"/>
    </location>
</feature>
<keyword evidence="4" id="KW-1003">Cell membrane</keyword>